<evidence type="ECO:0000256" key="4">
    <source>
        <dbReference type="SAM" id="SignalP"/>
    </source>
</evidence>
<keyword evidence="2 3" id="KW-0040">ANK repeat</keyword>
<dbReference type="Proteomes" id="UP000646548">
    <property type="component" value="Unassembled WGS sequence"/>
</dbReference>
<dbReference type="InterPro" id="IPR036770">
    <property type="entry name" value="Ankyrin_rpt-contain_sf"/>
</dbReference>
<dbReference type="AlphaFoldDB" id="A0A834C3X9"/>
<dbReference type="SUPFAM" id="SSF48403">
    <property type="entry name" value="Ankyrin repeat"/>
    <property type="match status" value="1"/>
</dbReference>
<dbReference type="PANTHER" id="PTHR24161">
    <property type="entry name" value="ANK_REP_REGION DOMAIN-CONTAINING PROTEIN-RELATED"/>
    <property type="match status" value="1"/>
</dbReference>
<evidence type="ECO:0000256" key="2">
    <source>
        <dbReference type="ARBA" id="ARBA00023043"/>
    </source>
</evidence>
<dbReference type="Gene3D" id="1.25.40.20">
    <property type="entry name" value="Ankyrin repeat-containing domain"/>
    <property type="match status" value="1"/>
</dbReference>
<comment type="caution">
    <text evidence="5">The sequence shown here is derived from an EMBL/GenBank/DDBJ whole genome shotgun (WGS) entry which is preliminary data.</text>
</comment>
<dbReference type="GO" id="GO:0016409">
    <property type="term" value="F:palmitoyltransferase activity"/>
    <property type="evidence" value="ECO:0007669"/>
    <property type="project" value="TreeGrafter"/>
</dbReference>
<evidence type="ECO:0000256" key="1">
    <source>
        <dbReference type="ARBA" id="ARBA00022737"/>
    </source>
</evidence>
<keyword evidence="1" id="KW-0677">Repeat</keyword>
<evidence type="ECO:0000313" key="5">
    <source>
        <dbReference type="EMBL" id="KAF6722434.1"/>
    </source>
</evidence>
<dbReference type="EMBL" id="WKFB01000456">
    <property type="protein sequence ID" value="KAF6722434.1"/>
    <property type="molecule type" value="Genomic_DNA"/>
</dbReference>
<sequence length="95" mass="10306">MVSDLVHVCVFAALLTAAVSGDLPTLSECVQRGVSLLVRDAEGCSALHIAAQNGHTDLVRYILQQGSKVLLDLTDREKGRRLQTKHRETLNSPPT</sequence>
<organism evidence="5 6">
    <name type="scientific">Oryzias melastigma</name>
    <name type="common">Marine medaka</name>
    <dbReference type="NCBI Taxonomy" id="30732"/>
    <lineage>
        <taxon>Eukaryota</taxon>
        <taxon>Metazoa</taxon>
        <taxon>Chordata</taxon>
        <taxon>Craniata</taxon>
        <taxon>Vertebrata</taxon>
        <taxon>Euteleostomi</taxon>
        <taxon>Actinopterygii</taxon>
        <taxon>Neopterygii</taxon>
        <taxon>Teleostei</taxon>
        <taxon>Neoteleostei</taxon>
        <taxon>Acanthomorphata</taxon>
        <taxon>Ovalentaria</taxon>
        <taxon>Atherinomorphae</taxon>
        <taxon>Beloniformes</taxon>
        <taxon>Adrianichthyidae</taxon>
        <taxon>Oryziinae</taxon>
        <taxon>Oryzias</taxon>
    </lineage>
</organism>
<protein>
    <submittedName>
        <fullName evidence="5">Diacylglycerol kinase iota</fullName>
    </submittedName>
</protein>
<dbReference type="SMART" id="SM00248">
    <property type="entry name" value="ANK"/>
    <property type="match status" value="1"/>
</dbReference>
<dbReference type="Pfam" id="PF13637">
    <property type="entry name" value="Ank_4"/>
    <property type="match status" value="1"/>
</dbReference>
<dbReference type="InterPro" id="IPR002110">
    <property type="entry name" value="Ankyrin_rpt"/>
</dbReference>
<dbReference type="PANTHER" id="PTHR24161:SF17">
    <property type="entry name" value="PALMITOYLTRANSFERASE"/>
    <property type="match status" value="1"/>
</dbReference>
<feature type="chain" id="PRO_5032829181" evidence="4">
    <location>
        <begin position="22"/>
        <end position="95"/>
    </location>
</feature>
<reference evidence="5" key="1">
    <citation type="journal article" name="BMC Genomics">
        <title>Long-read sequencing and de novo genome assembly of marine medaka (Oryzias melastigma).</title>
        <authorList>
            <person name="Liang P."/>
            <person name="Saqib H.S.A."/>
            <person name="Ni X."/>
            <person name="Shen Y."/>
        </authorList>
    </citation>
    <scope>NUCLEOTIDE SEQUENCE</scope>
    <source>
        <strain evidence="5">Bigg-433</strain>
    </source>
</reference>
<evidence type="ECO:0000256" key="3">
    <source>
        <dbReference type="PROSITE-ProRule" id="PRU00023"/>
    </source>
</evidence>
<keyword evidence="4" id="KW-0732">Signal</keyword>
<keyword evidence="5" id="KW-0418">Kinase</keyword>
<feature type="signal peptide" evidence="4">
    <location>
        <begin position="1"/>
        <end position="21"/>
    </location>
</feature>
<dbReference type="PROSITE" id="PS50297">
    <property type="entry name" value="ANK_REP_REGION"/>
    <property type="match status" value="1"/>
</dbReference>
<accession>A0A834C3X9</accession>
<feature type="repeat" description="ANK" evidence="3">
    <location>
        <begin position="42"/>
        <end position="69"/>
    </location>
</feature>
<dbReference type="GO" id="GO:0016301">
    <property type="term" value="F:kinase activity"/>
    <property type="evidence" value="ECO:0007669"/>
    <property type="project" value="UniProtKB-KW"/>
</dbReference>
<evidence type="ECO:0000313" key="6">
    <source>
        <dbReference type="Proteomes" id="UP000646548"/>
    </source>
</evidence>
<keyword evidence="5" id="KW-0808">Transferase</keyword>
<name>A0A834C3X9_ORYME</name>
<dbReference type="PROSITE" id="PS50088">
    <property type="entry name" value="ANK_REPEAT"/>
    <property type="match status" value="1"/>
</dbReference>
<gene>
    <name evidence="5" type="ORF">FQA47_010725</name>
</gene>
<dbReference type="GO" id="GO:0000139">
    <property type="term" value="C:Golgi membrane"/>
    <property type="evidence" value="ECO:0007669"/>
    <property type="project" value="TreeGrafter"/>
</dbReference>
<proteinExistence type="predicted"/>